<comment type="caution">
    <text evidence="1">The sequence shown here is derived from an EMBL/GenBank/DDBJ whole genome shotgun (WGS) entry which is preliminary data.</text>
</comment>
<organism evidence="1 2">
    <name type="scientific">Muricomes intestini</name>
    <dbReference type="NCBI Taxonomy" id="1796634"/>
    <lineage>
        <taxon>Bacteria</taxon>
        <taxon>Bacillati</taxon>
        <taxon>Bacillota</taxon>
        <taxon>Clostridia</taxon>
        <taxon>Lachnospirales</taxon>
        <taxon>Lachnospiraceae</taxon>
        <taxon>Muricomes</taxon>
    </lineage>
</organism>
<proteinExistence type="predicted"/>
<dbReference type="OrthoDB" id="5393676at2"/>
<dbReference type="EMBL" id="SLZZ01000033">
    <property type="protein sequence ID" value="TCS74853.1"/>
    <property type="molecule type" value="Genomic_DNA"/>
</dbReference>
<accession>A0A4V2UR37</accession>
<keyword evidence="2" id="KW-1185">Reference proteome</keyword>
<evidence type="ECO:0000313" key="2">
    <source>
        <dbReference type="Proteomes" id="UP000295726"/>
    </source>
</evidence>
<sequence length="197" mass="23214">MPAEVLSYFLKHVNIKLKLRFQIVLQCAPLLKGLKVSCGITMDSELFCELKHIFRETRILYRKLSEDRGRCFVLFYREEELVEYLHRAEVRKFIREFGYEATELERMINRLCYRISWLAVTGMGFPHEIGAFLGYPVEDVKGFIVNQGREYLLLGYWKVYSNPVAAKMLFRQYDQAKILAVNEFLTGKSIQEIAKIH</sequence>
<dbReference type="InterPro" id="IPR024523">
    <property type="entry name" value="DUF3793"/>
</dbReference>
<dbReference type="Pfam" id="PF12672">
    <property type="entry name" value="DUF3793"/>
    <property type="match status" value="1"/>
</dbReference>
<gene>
    <name evidence="1" type="ORF">EDD59_1336</name>
</gene>
<reference evidence="1 2" key="1">
    <citation type="submission" date="2019-03" db="EMBL/GenBank/DDBJ databases">
        <title>Genomic Encyclopedia of Type Strains, Phase IV (KMG-IV): sequencing the most valuable type-strain genomes for metagenomic binning, comparative biology and taxonomic classification.</title>
        <authorList>
            <person name="Goeker M."/>
        </authorList>
    </citation>
    <scope>NUCLEOTIDE SEQUENCE [LARGE SCALE GENOMIC DNA]</scope>
    <source>
        <strain evidence="1 2">DSM 29489</strain>
    </source>
</reference>
<protein>
    <submittedName>
        <fullName evidence="1">Uncharacterized protein DUF3793</fullName>
    </submittedName>
</protein>
<name>A0A4V2UR37_9FIRM</name>
<evidence type="ECO:0000313" key="1">
    <source>
        <dbReference type="EMBL" id="TCS74853.1"/>
    </source>
</evidence>
<dbReference type="Proteomes" id="UP000295726">
    <property type="component" value="Unassembled WGS sequence"/>
</dbReference>
<dbReference type="AlphaFoldDB" id="A0A4V2UR37"/>